<evidence type="ECO:0000256" key="4">
    <source>
        <dbReference type="ARBA" id="ARBA00004651"/>
    </source>
</evidence>
<feature type="region of interest" description="Disordered" evidence="24">
    <location>
        <begin position="1384"/>
        <end position="1409"/>
    </location>
</feature>
<comment type="similarity">
    <text evidence="23">Belongs to the adenylyl cyclase class-4/guanylyl cyclase family.</text>
</comment>
<dbReference type="GO" id="GO:0004016">
    <property type="term" value="F:adenylate cyclase activity"/>
    <property type="evidence" value="ECO:0007669"/>
    <property type="project" value="UniProtKB-EC"/>
</dbReference>
<dbReference type="Gene3D" id="3.30.70.1230">
    <property type="entry name" value="Nucleotide cyclase"/>
    <property type="match status" value="2"/>
</dbReference>
<evidence type="ECO:0000256" key="6">
    <source>
        <dbReference type="ARBA" id="ARBA00022475"/>
    </source>
</evidence>
<proteinExistence type="evidence at transcript level"/>
<evidence type="ECO:0000256" key="15">
    <source>
        <dbReference type="ARBA" id="ARBA00023136"/>
    </source>
</evidence>
<comment type="cofactor">
    <cofactor evidence="3">
        <name>Mg(2+)</name>
        <dbReference type="ChEBI" id="CHEBI:18420"/>
    </cofactor>
</comment>
<keyword evidence="17" id="KW-0464">Manganese</keyword>
<keyword evidence="14" id="KW-0115">cAMP biosynthesis</keyword>
<dbReference type="SUPFAM" id="SSF55073">
    <property type="entry name" value="Nucleotide cyclase"/>
    <property type="match status" value="2"/>
</dbReference>
<keyword evidence="16" id="KW-0325">Glycoprotein</keyword>
<feature type="transmembrane region" description="Helical" evidence="25">
    <location>
        <begin position="512"/>
        <end position="538"/>
    </location>
</feature>
<dbReference type="InterPro" id="IPR001054">
    <property type="entry name" value="A/G_cyclase"/>
</dbReference>
<evidence type="ECO:0000256" key="1">
    <source>
        <dbReference type="ARBA" id="ARBA00001593"/>
    </source>
</evidence>
<feature type="transmembrane region" description="Helical" evidence="25">
    <location>
        <begin position="1609"/>
        <end position="1628"/>
    </location>
</feature>
<evidence type="ECO:0000256" key="23">
    <source>
        <dbReference type="RuleBase" id="RU000405"/>
    </source>
</evidence>
<evidence type="ECO:0000256" key="8">
    <source>
        <dbReference type="ARBA" id="ARBA00022723"/>
    </source>
</evidence>
<keyword evidence="18 23" id="KW-0456">Lyase</keyword>
<evidence type="ECO:0000256" key="25">
    <source>
        <dbReference type="SAM" id="Phobius"/>
    </source>
</evidence>
<dbReference type="PROSITE" id="PS50125">
    <property type="entry name" value="GUANYLATE_CYCLASE_2"/>
    <property type="match status" value="2"/>
</dbReference>
<feature type="compositionally biased region" description="Low complexity" evidence="24">
    <location>
        <begin position="258"/>
        <end position="273"/>
    </location>
</feature>
<dbReference type="Pfam" id="PF00211">
    <property type="entry name" value="Guanylate_cyc"/>
    <property type="match status" value="2"/>
</dbReference>
<organism evidence="27">
    <name type="scientific">Hirondellea gigas</name>
    <dbReference type="NCBI Taxonomy" id="1518452"/>
    <lineage>
        <taxon>Eukaryota</taxon>
        <taxon>Metazoa</taxon>
        <taxon>Ecdysozoa</taxon>
        <taxon>Arthropoda</taxon>
        <taxon>Crustacea</taxon>
        <taxon>Multicrustacea</taxon>
        <taxon>Malacostraca</taxon>
        <taxon>Eumalacostraca</taxon>
        <taxon>Peracarida</taxon>
        <taxon>Amphipoda</taxon>
        <taxon>Amphilochidea</taxon>
        <taxon>Lysianassida</taxon>
        <taxon>Lysianassidira</taxon>
        <taxon>Lysianassoidea</taxon>
        <taxon>Lysianassidae</taxon>
        <taxon>Hirondellea</taxon>
    </lineage>
</organism>
<feature type="compositionally biased region" description="Polar residues" evidence="24">
    <location>
        <begin position="1025"/>
        <end position="1080"/>
    </location>
</feature>
<feature type="transmembrane region" description="Helical" evidence="25">
    <location>
        <begin position="413"/>
        <end position="434"/>
    </location>
</feature>
<evidence type="ECO:0000256" key="14">
    <source>
        <dbReference type="ARBA" id="ARBA00022998"/>
    </source>
</evidence>
<feature type="transmembrane region" description="Helical" evidence="25">
    <location>
        <begin position="1352"/>
        <end position="1375"/>
    </location>
</feature>
<dbReference type="CDD" id="cd07302">
    <property type="entry name" value="CHD"/>
    <property type="match status" value="2"/>
</dbReference>
<evidence type="ECO:0000256" key="21">
    <source>
        <dbReference type="ARBA" id="ARBA00081232"/>
    </source>
</evidence>
<dbReference type="EMBL" id="IACT01004981">
    <property type="protein sequence ID" value="LAC24154.1"/>
    <property type="molecule type" value="mRNA"/>
</dbReference>
<dbReference type="GO" id="GO:0007189">
    <property type="term" value="P:adenylate cyclase-activating G protein-coupled receptor signaling pathway"/>
    <property type="evidence" value="ECO:0007669"/>
    <property type="project" value="TreeGrafter"/>
</dbReference>
<feature type="domain" description="Guanylate cyclase" evidence="26">
    <location>
        <begin position="1691"/>
        <end position="1831"/>
    </location>
</feature>
<feature type="region of interest" description="Disordered" evidence="24">
    <location>
        <begin position="952"/>
        <end position="988"/>
    </location>
</feature>
<feature type="compositionally biased region" description="Polar residues" evidence="24">
    <location>
        <begin position="309"/>
        <end position="329"/>
    </location>
</feature>
<feature type="transmembrane region" description="Helical" evidence="25">
    <location>
        <begin position="441"/>
        <end position="463"/>
    </location>
</feature>
<dbReference type="InterPro" id="IPR029787">
    <property type="entry name" value="Nucleotide_cyclase"/>
</dbReference>
<evidence type="ECO:0000256" key="11">
    <source>
        <dbReference type="ARBA" id="ARBA00022840"/>
    </source>
</evidence>
<keyword evidence="13 25" id="KW-1133">Transmembrane helix</keyword>
<feature type="region of interest" description="Disordered" evidence="24">
    <location>
        <begin position="221"/>
        <end position="336"/>
    </location>
</feature>
<keyword evidence="10" id="KW-0547">Nucleotide-binding</keyword>
<feature type="compositionally biased region" description="Gly residues" evidence="24">
    <location>
        <begin position="893"/>
        <end position="904"/>
    </location>
</feature>
<evidence type="ECO:0000313" key="27">
    <source>
        <dbReference type="EMBL" id="LAC24154.1"/>
    </source>
</evidence>
<dbReference type="EC" id="4.6.1.1" evidence="5"/>
<dbReference type="SMART" id="SM00044">
    <property type="entry name" value="CYCc"/>
    <property type="match status" value="2"/>
</dbReference>
<feature type="compositionally biased region" description="Basic and acidic residues" evidence="24">
    <location>
        <begin position="968"/>
        <end position="984"/>
    </location>
</feature>
<comment type="subcellular location">
    <subcellularLocation>
        <location evidence="4">Cell membrane</location>
        <topology evidence="4">Multi-pass membrane protein</topology>
    </subcellularLocation>
</comment>
<evidence type="ECO:0000256" key="7">
    <source>
        <dbReference type="ARBA" id="ARBA00022692"/>
    </source>
</evidence>
<evidence type="ECO:0000256" key="20">
    <source>
        <dbReference type="ARBA" id="ARBA00081225"/>
    </source>
</evidence>
<keyword evidence="7 25" id="KW-0812">Transmembrane</keyword>
<evidence type="ECO:0000256" key="16">
    <source>
        <dbReference type="ARBA" id="ARBA00023180"/>
    </source>
</evidence>
<comment type="catalytic activity">
    <reaction evidence="1">
        <text>ATP = 3',5'-cyclic AMP + diphosphate</text>
        <dbReference type="Rhea" id="RHEA:15389"/>
        <dbReference type="ChEBI" id="CHEBI:30616"/>
        <dbReference type="ChEBI" id="CHEBI:33019"/>
        <dbReference type="ChEBI" id="CHEBI:58165"/>
        <dbReference type="EC" id="4.6.1.1"/>
    </reaction>
</comment>
<evidence type="ECO:0000256" key="18">
    <source>
        <dbReference type="ARBA" id="ARBA00023239"/>
    </source>
</evidence>
<keyword evidence="15 25" id="KW-0472">Membrane</keyword>
<feature type="compositionally biased region" description="Polar residues" evidence="24">
    <location>
        <begin position="221"/>
        <end position="242"/>
    </location>
</feature>
<feature type="compositionally biased region" description="Low complexity" evidence="24">
    <location>
        <begin position="1117"/>
        <end position="1133"/>
    </location>
</feature>
<dbReference type="GO" id="GO:0035556">
    <property type="term" value="P:intracellular signal transduction"/>
    <property type="evidence" value="ECO:0007669"/>
    <property type="project" value="InterPro"/>
</dbReference>
<keyword evidence="8" id="KW-0479">Metal-binding</keyword>
<evidence type="ECO:0000259" key="26">
    <source>
        <dbReference type="PROSITE" id="PS50125"/>
    </source>
</evidence>
<evidence type="ECO:0000256" key="17">
    <source>
        <dbReference type="ARBA" id="ARBA00023211"/>
    </source>
</evidence>
<evidence type="ECO:0000256" key="3">
    <source>
        <dbReference type="ARBA" id="ARBA00001946"/>
    </source>
</evidence>
<evidence type="ECO:0000256" key="5">
    <source>
        <dbReference type="ARBA" id="ARBA00012201"/>
    </source>
</evidence>
<feature type="transmembrane region" description="Helical" evidence="25">
    <location>
        <begin position="1451"/>
        <end position="1470"/>
    </location>
</feature>
<protein>
    <recommendedName>
        <fullName evidence="19">Adenylate cyclase type 9</fullName>
        <ecNumber evidence="5">4.6.1.1</ecNumber>
    </recommendedName>
    <alternativeName>
        <fullName evidence="22">ATP pyrophosphate-lyase 9</fullName>
    </alternativeName>
    <alternativeName>
        <fullName evidence="20">Adenylate cyclase type IX</fullName>
    </alternativeName>
    <alternativeName>
        <fullName evidence="21">Adenylyl cyclase 9</fullName>
    </alternativeName>
</protein>
<feature type="compositionally biased region" description="Basic and acidic residues" evidence="24">
    <location>
        <begin position="1393"/>
        <end position="1409"/>
    </location>
</feature>
<dbReference type="PANTHER" id="PTHR45627">
    <property type="entry name" value="ADENYLATE CYCLASE TYPE 1"/>
    <property type="match status" value="1"/>
</dbReference>
<evidence type="ECO:0000256" key="2">
    <source>
        <dbReference type="ARBA" id="ARBA00001936"/>
    </source>
</evidence>
<feature type="transmembrane region" description="Helical" evidence="25">
    <location>
        <begin position="469"/>
        <end position="491"/>
    </location>
</feature>
<feature type="transmembrane region" description="Helical" evidence="25">
    <location>
        <begin position="1509"/>
        <end position="1526"/>
    </location>
</feature>
<dbReference type="FunFam" id="3.30.70.1230:FF:000008">
    <property type="entry name" value="Adenylate cyclase type 9"/>
    <property type="match status" value="1"/>
</dbReference>
<name>A0A6A7G0Z8_9CRUS</name>
<feature type="region of interest" description="Disordered" evidence="24">
    <location>
        <begin position="893"/>
        <end position="932"/>
    </location>
</feature>
<keyword evidence="6" id="KW-1003">Cell membrane</keyword>
<reference evidence="27" key="1">
    <citation type="submission" date="2017-11" db="EMBL/GenBank/DDBJ databases">
        <title>The sensing device of the deep-sea amphipod.</title>
        <authorList>
            <person name="Kobayashi H."/>
            <person name="Nagahama T."/>
            <person name="Arai W."/>
            <person name="Sasagawa Y."/>
            <person name="Umeda M."/>
            <person name="Hayashi T."/>
            <person name="Nikaido I."/>
            <person name="Watanabe H."/>
            <person name="Oguri K."/>
            <person name="Kitazato H."/>
            <person name="Fujioka K."/>
            <person name="Kido Y."/>
            <person name="Takami H."/>
        </authorList>
    </citation>
    <scope>NUCLEOTIDE SEQUENCE</scope>
    <source>
        <tissue evidence="27">Whole body</tissue>
    </source>
</reference>
<keyword evidence="9" id="KW-0677">Repeat</keyword>
<keyword evidence="11" id="KW-0067">ATP-binding</keyword>
<feature type="region of interest" description="Disordered" evidence="24">
    <location>
        <begin position="1"/>
        <end position="47"/>
    </location>
</feature>
<evidence type="ECO:0000256" key="22">
    <source>
        <dbReference type="ARBA" id="ARBA00081427"/>
    </source>
</evidence>
<dbReference type="InterPro" id="IPR018297">
    <property type="entry name" value="A/G_cyclase_CS"/>
</dbReference>
<evidence type="ECO:0000256" key="13">
    <source>
        <dbReference type="ARBA" id="ARBA00022989"/>
    </source>
</evidence>
<feature type="region of interest" description="Disordered" evidence="24">
    <location>
        <begin position="166"/>
        <end position="196"/>
    </location>
</feature>
<comment type="cofactor">
    <cofactor evidence="2">
        <name>Mn(2+)</name>
        <dbReference type="ChEBI" id="CHEBI:29035"/>
    </cofactor>
</comment>
<feature type="compositionally biased region" description="Low complexity" evidence="24">
    <location>
        <begin position="1082"/>
        <end position="1106"/>
    </location>
</feature>
<dbReference type="FunFam" id="3.30.70.1230:FF:000014">
    <property type="entry name" value="adenylate cyclase type 9"/>
    <property type="match status" value="1"/>
</dbReference>
<evidence type="ECO:0000256" key="12">
    <source>
        <dbReference type="ARBA" id="ARBA00022842"/>
    </source>
</evidence>
<evidence type="ECO:0000256" key="19">
    <source>
        <dbReference type="ARBA" id="ARBA00070496"/>
    </source>
</evidence>
<feature type="compositionally biased region" description="Polar residues" evidence="24">
    <location>
        <begin position="176"/>
        <end position="196"/>
    </location>
</feature>
<feature type="region of interest" description="Disordered" evidence="24">
    <location>
        <begin position="1005"/>
        <end position="1186"/>
    </location>
</feature>
<dbReference type="GO" id="GO:0005524">
    <property type="term" value="F:ATP binding"/>
    <property type="evidence" value="ECO:0007669"/>
    <property type="project" value="UniProtKB-KW"/>
</dbReference>
<dbReference type="GO" id="GO:0006171">
    <property type="term" value="P:cAMP biosynthetic process"/>
    <property type="evidence" value="ECO:0007669"/>
    <property type="project" value="UniProtKB-KW"/>
</dbReference>
<dbReference type="PROSITE" id="PS00452">
    <property type="entry name" value="GUANYLATE_CYCLASE_1"/>
    <property type="match status" value="2"/>
</dbReference>
<sequence>MAAPGSGSSVAPLLTSADQEDDQCDERKAMLSATVPDPTADEDRGKTGLISHIEVPPAPAATTTNRVALRIVEGSSDDSSTVDNVGQMAATAGKPSNGGHGDPSDVTTNGKTVKLNDPLKLDLASHSITNGDSDETVPLVSQKKDFASVNQSILDKPTVAYVVPNRESTTKDKNLADSQNHQNNSIMQNQSKPDCTESQVKIEGLVGKELNKEPLRITFSSNHTNVNTNKEVLGSNKSNNAAEESAPTRTDGKVGINSCLKKGTSSVSSSKPSNATIRGNVLPHTTNPVREATTKRGYGAGAGMDYVENSATSSSNGNSRGSPLRSEQLSPGFEELPPLLPSQMADDYELQNWSLTPHLHALLLASKTSRRNSNSCCPHLFERAALTWWNPRFDSEILEDEYCRSSLPTRRLRLRYCLGYTILACCVWILYWLCTQAPHRITTVTVAAAVALVMIVAFTFTLLKSYQKYQLVLSVVVSVVLLSASLLPYGLYNIGLEMCTDLSPTAMMAINVQVLVMVYTLVPLSLHIAVLLCFTHSLLCELMNAVLTNDSAPNLVTVRVLMHVATHIIAAHIMLMTQVRMRGTFLSMGRSLLVRRELEKEKAVKEAMIHSVMPPKVAHWLLYATEDDDKEGGAGRRMSSQRTSNTAGDLRVMVFRPFNMNNMDNVSILFADIVGFTRMSSNKTAEQLVGLLNDLFGRFDDLCTIHGCEKISTLGDCYYAVSGCPTPRTDHAECCVNMGLSMITAIAQFDADRNENVKMRVGVHTGSILCGIVGTKCFKFDVWSNDVTFANQLESSGKPGHVHISQATLSFLQEDAYEMTQGDDIHGYKTYFITSHTSDPDNDCYPPDFSEARGAEPGECEKKASSLPNMLDCSGFTEPGDCAGPAATAAVGGATGGSMRGGAGHNSREKREKTGWGSGRVGGSGKWKRSFAPGLDLPRLRLPRFTRITEKVKSQTASLTKITSKSDSTGDKQGEGSFSHDREVSSCSLNDNCHDAAAVLAIDNNKQHSLDGLPKQEPLQEQPHKTPQATSGGTDAQLQSQTYNSPPHKSSSGSPNKFHYQSLQPQSPTSYYLSAPSHPTHSPGTPVSPLTTTTSSNSPVASNSTSPPQPYPTSELQSSSPASPPTSVSRSVPTSPPPQSALSKSNPQSSQPLSQHRPPSSNKQISEDSTTTTTTIAAGEGGTCTSVNSVAVSSKDHRKDCGTRSQGSNIQAQVLGEEARRGEACHGHGNGLGTQCLGNEEECKLEMNPALIQHHMRKQSDLRLIQCVQQEKETTLAKEYVTVSPFSKISLRFLDHDMERMYREQAHQPRPDEPKTLASTLYNTYFDILVSCVVHFSVAASLLMLYPASVGWLVVLGVAFVWQVSLLVLCQLQVLRQGVRRLQQEQDQEEEEEKNKASEEYAAKSERRDTSGLMAGAAINAARLEAAASGRKLSNSISWTIYSRVTRWRTWHLCGAILLCLPLAGVFANFSCDSLSEVTESVRYFCFLSFVAIIHFCNFAQLNCWMKNLLATIGGGIVIGLVSYPFCPCPYDLARHDVYNMSSNGSLGESNAVEDTRSTIANTGRPYMHSGNILKVDSSGITRLNLTEILPGVIDSMKNGTPCSYMKHWFHIEIVVTVSLLLVLVWLLNREFEISYRLSFHGWVQAAQDKIRVQAMKNQAEWMLHNIIPKHVANKIKPTNAKYSENHTRIAVMFASIVNFNEFYDESFCGGKECLRYLNELVGDFDEFLSRKDFDNVIKIKTIGSTYMAASGLNPDVRRRSSDPDNHIFQLVEFARELQRAIHDFNKDLLGFNFILRIGLNIGDVTAGVIGTTKLYYDIWGDTVNIASRMDSTGVKGRIQVSEKCANVLEQRYELEPRGQVFVKGKDNMNVFLVKVPAA</sequence>
<feature type="compositionally biased region" description="Gly residues" evidence="24">
    <location>
        <begin position="916"/>
        <end position="925"/>
    </location>
</feature>
<dbReference type="GO" id="GO:0005886">
    <property type="term" value="C:plasma membrane"/>
    <property type="evidence" value="ECO:0007669"/>
    <property type="project" value="UniProtKB-SubCell"/>
</dbReference>
<evidence type="ECO:0000256" key="10">
    <source>
        <dbReference type="ARBA" id="ARBA00022741"/>
    </source>
</evidence>
<feature type="compositionally biased region" description="Polar residues" evidence="24">
    <location>
        <begin position="954"/>
        <end position="967"/>
    </location>
</feature>
<dbReference type="GO" id="GO:0046872">
    <property type="term" value="F:metal ion binding"/>
    <property type="evidence" value="ECO:0007669"/>
    <property type="project" value="UniProtKB-KW"/>
</dbReference>
<feature type="transmembrane region" description="Helical" evidence="25">
    <location>
        <begin position="558"/>
        <end position="577"/>
    </location>
</feature>
<evidence type="ECO:0000256" key="9">
    <source>
        <dbReference type="ARBA" id="ARBA00022737"/>
    </source>
</evidence>
<feature type="transmembrane region" description="Helical" evidence="25">
    <location>
        <begin position="1482"/>
        <end position="1502"/>
    </location>
</feature>
<dbReference type="PANTHER" id="PTHR45627:SF8">
    <property type="entry name" value="ADENYLATE CYCLASE TYPE 9"/>
    <property type="match status" value="1"/>
</dbReference>
<feature type="domain" description="Guanylate cyclase" evidence="26">
    <location>
        <begin position="667"/>
        <end position="794"/>
    </location>
</feature>
<feature type="compositionally biased region" description="Polar residues" evidence="24">
    <location>
        <begin position="1141"/>
        <end position="1169"/>
    </location>
</feature>
<evidence type="ECO:0000256" key="24">
    <source>
        <dbReference type="SAM" id="MobiDB-lite"/>
    </source>
</evidence>
<accession>A0A6A7G0Z8</accession>
<keyword evidence="12" id="KW-0460">Magnesium</keyword>